<keyword evidence="4" id="KW-0808">Transferase</keyword>
<dbReference type="FunFam" id="3.30.1180.20:FF:000001">
    <property type="entry name" value="Dihydroxyacetone kinase 1"/>
    <property type="match status" value="1"/>
</dbReference>
<dbReference type="SUPFAM" id="SSF101473">
    <property type="entry name" value="DhaL-like"/>
    <property type="match status" value="1"/>
</dbReference>
<evidence type="ECO:0000256" key="4">
    <source>
        <dbReference type="ARBA" id="ARBA00022679"/>
    </source>
</evidence>
<feature type="active site" description="Tele-hemiaminal-histidine intermediate" evidence="11">
    <location>
        <position position="197"/>
    </location>
</feature>
<name>A0A8H3ANV6_9AGAM</name>
<dbReference type="GO" id="GO:0005829">
    <property type="term" value="C:cytosol"/>
    <property type="evidence" value="ECO:0007669"/>
    <property type="project" value="TreeGrafter"/>
</dbReference>
<keyword evidence="6" id="KW-0418">Kinase</keyword>
<dbReference type="GO" id="GO:0019588">
    <property type="term" value="P:anaerobic glycerol catabolic process"/>
    <property type="evidence" value="ECO:0007669"/>
    <property type="project" value="UniProtKB-UniPathway"/>
</dbReference>
<dbReference type="NCBIfam" id="TIGR02361">
    <property type="entry name" value="dak_ATP"/>
    <property type="match status" value="1"/>
</dbReference>
<evidence type="ECO:0000256" key="7">
    <source>
        <dbReference type="ARBA" id="ARBA00022798"/>
    </source>
</evidence>
<organism evidence="16 17">
    <name type="scientific">Rhizoctonia solani</name>
    <dbReference type="NCBI Taxonomy" id="456999"/>
    <lineage>
        <taxon>Eukaryota</taxon>
        <taxon>Fungi</taxon>
        <taxon>Dikarya</taxon>
        <taxon>Basidiomycota</taxon>
        <taxon>Agaricomycotina</taxon>
        <taxon>Agaricomycetes</taxon>
        <taxon>Cantharellales</taxon>
        <taxon>Ceratobasidiaceae</taxon>
        <taxon>Rhizoctonia</taxon>
    </lineage>
</organism>
<evidence type="ECO:0000259" key="15">
    <source>
        <dbReference type="PROSITE" id="PS51481"/>
    </source>
</evidence>
<dbReference type="PROSITE" id="PS51481">
    <property type="entry name" value="DHAK"/>
    <property type="match status" value="1"/>
</dbReference>
<dbReference type="Gene3D" id="3.40.50.10440">
    <property type="entry name" value="Dihydroxyacetone kinase, domain 1"/>
    <property type="match status" value="1"/>
</dbReference>
<protein>
    <recommendedName>
        <fullName evidence="18">Dihydroxyacetone kinase</fullName>
    </recommendedName>
</protein>
<dbReference type="SUPFAM" id="SSF82549">
    <property type="entry name" value="DAK1/DegV-like"/>
    <property type="match status" value="1"/>
</dbReference>
<dbReference type="PANTHER" id="PTHR28629:SF14">
    <property type="entry name" value="DIHYDROXYACETONE KINASE 1"/>
    <property type="match status" value="1"/>
</dbReference>
<evidence type="ECO:0000256" key="1">
    <source>
        <dbReference type="ARBA" id="ARBA00003264"/>
    </source>
</evidence>
<dbReference type="FunFam" id="1.25.40.340:FF:000001">
    <property type="entry name" value="Dihydroxyacetone kinase 1"/>
    <property type="match status" value="1"/>
</dbReference>
<keyword evidence="5" id="KW-0547">Nucleotide-binding</keyword>
<dbReference type="AlphaFoldDB" id="A0A8H3ANV6"/>
<evidence type="ECO:0000256" key="11">
    <source>
        <dbReference type="PIRSR" id="PIRSR612734-1"/>
    </source>
</evidence>
<evidence type="ECO:0000256" key="8">
    <source>
        <dbReference type="ARBA" id="ARBA00022840"/>
    </source>
</evidence>
<sequence length="569" mass="59376">MATLHKHIVSSPSSLVVDALAIISGGGAGHEPAHSGFVGEGMLTAAVCGDVFASPNANQVKRALKLVENDKGTLMVVKSYTGDILNFGLAREQYCAANPSKIDSLKFVVVGDDVSVGKKQGEIVGRRGLAGTVLVYKIAGALAQQGASLEEVHEVAQFVADRLGTIAVGLEHCHVPGTEPGSSHLKDDEIEFGMGIHNESGHSRIRPIPALPELVDKLLGYLFATPESDEDRAFLPWPKKGAPRNCVLLVNNLGGLSPLELSGAAKTIAEKVGEYGVNIERILVGTYMTSLNMPGFSVTLLLLPQPNEGSTSKEKILQLLDAPAKTPAWAWTSGAPPRTTPSTSTTQAEGGASSQKKDGAPVSNQFSDAVRGACNALIQAEPVITQMDQIVGDGDCGTTLKAGAEAVLDTLNKPGFTSNGAVGSISQIGQIVGDAMGGTSGALYSIYLSALAQGLQGASTSNSGEPTREQYADAAAFALERLYTYTRARPPSRTLVDPLAAFVQALKDPGVHLDQAFETAQRAAEDTKNLPARAGRAAYVNPEAVKGTCDPGAWGIRCLLQGLFKGNSK</sequence>
<dbReference type="Pfam" id="PF02734">
    <property type="entry name" value="Dak2"/>
    <property type="match status" value="1"/>
</dbReference>
<dbReference type="Pfam" id="PF02733">
    <property type="entry name" value="Dak1"/>
    <property type="match status" value="1"/>
</dbReference>
<evidence type="ECO:0000256" key="2">
    <source>
        <dbReference type="ARBA" id="ARBA00004778"/>
    </source>
</evidence>
<comment type="function">
    <text evidence="1">Catalyzes both the phosphorylation of dihydroxyacetone and of glyceraldehyde.</text>
</comment>
<evidence type="ECO:0008006" key="18">
    <source>
        <dbReference type="Google" id="ProtNLM"/>
    </source>
</evidence>
<dbReference type="InterPro" id="IPR004006">
    <property type="entry name" value="DhaK_dom"/>
</dbReference>
<dbReference type="GO" id="GO:0050354">
    <property type="term" value="F:triokinase activity"/>
    <property type="evidence" value="ECO:0007669"/>
    <property type="project" value="UniProtKB-EC"/>
</dbReference>
<evidence type="ECO:0000256" key="5">
    <source>
        <dbReference type="ARBA" id="ARBA00022741"/>
    </source>
</evidence>
<dbReference type="PROSITE" id="PS51480">
    <property type="entry name" value="DHAL"/>
    <property type="match status" value="1"/>
</dbReference>
<dbReference type="InterPro" id="IPR012734">
    <property type="entry name" value="DhaK_ATP"/>
</dbReference>
<comment type="catalytic activity">
    <reaction evidence="10">
        <text>dihydroxyacetone + ATP = dihydroxyacetone phosphate + ADP + H(+)</text>
        <dbReference type="Rhea" id="RHEA:15773"/>
        <dbReference type="ChEBI" id="CHEBI:15378"/>
        <dbReference type="ChEBI" id="CHEBI:16016"/>
        <dbReference type="ChEBI" id="CHEBI:30616"/>
        <dbReference type="ChEBI" id="CHEBI:57642"/>
        <dbReference type="ChEBI" id="CHEBI:456216"/>
        <dbReference type="EC" id="2.7.1.29"/>
    </reaction>
</comment>
<feature type="binding site" evidence="12">
    <location>
        <position position="83"/>
    </location>
    <ligand>
        <name>substrate</name>
    </ligand>
</feature>
<gene>
    <name evidence="16" type="ORF">RDB_LOCUS29805</name>
</gene>
<comment type="catalytic activity">
    <reaction evidence="9">
        <text>D-glyceraldehyde + ATP = D-glyceraldehyde 3-phosphate + ADP + H(+)</text>
        <dbReference type="Rhea" id="RHEA:13941"/>
        <dbReference type="ChEBI" id="CHEBI:15378"/>
        <dbReference type="ChEBI" id="CHEBI:17378"/>
        <dbReference type="ChEBI" id="CHEBI:30616"/>
        <dbReference type="ChEBI" id="CHEBI:59776"/>
        <dbReference type="ChEBI" id="CHEBI:456216"/>
        <dbReference type="EC" id="2.7.1.28"/>
    </reaction>
</comment>
<comment type="pathway">
    <text evidence="2">Polyol metabolism; glycerol fermentation; glycerone phosphate from glycerol (oxidative route): step 2/2.</text>
</comment>
<dbReference type="InterPro" id="IPR004007">
    <property type="entry name" value="DhaL_dom"/>
</dbReference>
<reference evidence="16" key="1">
    <citation type="submission" date="2021-01" db="EMBL/GenBank/DDBJ databases">
        <authorList>
            <person name="Kaushik A."/>
        </authorList>
    </citation>
    <scope>NUCLEOTIDE SEQUENCE</scope>
    <source>
        <strain evidence="16">AG6-10EEA</strain>
    </source>
</reference>
<evidence type="ECO:0000313" key="16">
    <source>
        <dbReference type="EMBL" id="CAE6435657.1"/>
    </source>
</evidence>
<dbReference type="GO" id="GO:0004371">
    <property type="term" value="F:glycerone kinase activity"/>
    <property type="evidence" value="ECO:0007669"/>
    <property type="project" value="UniProtKB-EC"/>
</dbReference>
<feature type="compositionally biased region" description="Low complexity" evidence="13">
    <location>
        <begin position="332"/>
        <end position="346"/>
    </location>
</feature>
<keyword evidence="7" id="KW-0319">Glycerol metabolism</keyword>
<dbReference type="Gene3D" id="1.25.40.340">
    <property type="match status" value="1"/>
</dbReference>
<feature type="domain" description="DhaL" evidence="14">
    <location>
        <begin position="364"/>
        <end position="565"/>
    </location>
</feature>
<keyword evidence="8" id="KW-0067">ATP-binding</keyword>
<dbReference type="EMBL" id="CAJMXA010000558">
    <property type="protein sequence ID" value="CAE6435657.1"/>
    <property type="molecule type" value="Genomic_DNA"/>
</dbReference>
<dbReference type="Gene3D" id="3.30.1180.20">
    <property type="entry name" value="Dihydroxyacetone kinase, domain 2"/>
    <property type="match status" value="1"/>
</dbReference>
<feature type="binding site" evidence="12">
    <location>
        <begin position="27"/>
        <end position="30"/>
    </location>
    <ligand>
        <name>substrate</name>
    </ligand>
</feature>
<feature type="binding site" evidence="12">
    <location>
        <position position="78"/>
    </location>
    <ligand>
        <name>substrate</name>
    </ligand>
</feature>
<evidence type="ECO:0000256" key="13">
    <source>
        <dbReference type="SAM" id="MobiDB-lite"/>
    </source>
</evidence>
<dbReference type="Proteomes" id="UP000663853">
    <property type="component" value="Unassembled WGS sequence"/>
</dbReference>
<evidence type="ECO:0000256" key="9">
    <source>
        <dbReference type="ARBA" id="ARBA00047974"/>
    </source>
</evidence>
<dbReference type="FunFam" id="3.40.50.10440:FF:000001">
    <property type="entry name" value="Dihydroxyacetone kinase, DhaK subunit"/>
    <property type="match status" value="1"/>
</dbReference>
<comment type="similarity">
    <text evidence="3">Belongs to the dihydroxyacetone kinase (DAK) family.</text>
</comment>
<evidence type="ECO:0000256" key="6">
    <source>
        <dbReference type="ARBA" id="ARBA00022777"/>
    </source>
</evidence>
<proteinExistence type="inferred from homology"/>
<dbReference type="InterPro" id="IPR050861">
    <property type="entry name" value="Dihydroxyacetone_Kinase"/>
</dbReference>
<feature type="domain" description="DhaK" evidence="15">
    <location>
        <begin position="1"/>
        <end position="329"/>
    </location>
</feature>
<evidence type="ECO:0000256" key="10">
    <source>
        <dbReference type="ARBA" id="ARBA00048898"/>
    </source>
</evidence>
<evidence type="ECO:0000259" key="14">
    <source>
        <dbReference type="PROSITE" id="PS51480"/>
    </source>
</evidence>
<evidence type="ECO:0000313" key="17">
    <source>
        <dbReference type="Proteomes" id="UP000663853"/>
    </source>
</evidence>
<dbReference type="PANTHER" id="PTHR28629">
    <property type="entry name" value="TRIOKINASE/FMN CYCLASE"/>
    <property type="match status" value="1"/>
</dbReference>
<evidence type="ECO:0000256" key="3">
    <source>
        <dbReference type="ARBA" id="ARBA00008757"/>
    </source>
</evidence>
<dbReference type="SMART" id="SM01120">
    <property type="entry name" value="Dak2"/>
    <property type="match status" value="1"/>
</dbReference>
<dbReference type="InterPro" id="IPR036117">
    <property type="entry name" value="DhaL_dom_sf"/>
</dbReference>
<feature type="region of interest" description="Disordered" evidence="13">
    <location>
        <begin position="328"/>
        <end position="364"/>
    </location>
</feature>
<evidence type="ECO:0000256" key="12">
    <source>
        <dbReference type="PIRSR" id="PIRSR612734-2"/>
    </source>
</evidence>
<comment type="caution">
    <text evidence="16">The sequence shown here is derived from an EMBL/GenBank/DDBJ whole genome shotgun (WGS) entry which is preliminary data.</text>
</comment>
<accession>A0A8H3ANV6</accession>
<dbReference type="UniPathway" id="UPA00617">
    <property type="reaction ID" value="UER00669"/>
</dbReference>
<dbReference type="GO" id="GO:0005524">
    <property type="term" value="F:ATP binding"/>
    <property type="evidence" value="ECO:0007669"/>
    <property type="project" value="UniProtKB-KW"/>
</dbReference>